<evidence type="ECO:0000313" key="3">
    <source>
        <dbReference type="EMBL" id="EOL41745.1"/>
    </source>
</evidence>
<reference evidence="3 4" key="1">
    <citation type="submission" date="2013-02" db="EMBL/GenBank/DDBJ databases">
        <title>The Genome Sequence of Enterococcus phoeniculicola BAA-412.</title>
        <authorList>
            <consortium name="The Broad Institute Genome Sequencing Platform"/>
            <consortium name="The Broad Institute Genome Sequencing Center for Infectious Disease"/>
            <person name="Earl A.M."/>
            <person name="Gilmore M.S."/>
            <person name="Lebreton F."/>
            <person name="Walker B."/>
            <person name="Young S.K."/>
            <person name="Zeng Q."/>
            <person name="Gargeya S."/>
            <person name="Fitzgerald M."/>
            <person name="Haas B."/>
            <person name="Abouelleil A."/>
            <person name="Alvarado L."/>
            <person name="Arachchi H.M."/>
            <person name="Berlin A.M."/>
            <person name="Chapman S.B."/>
            <person name="Dewar J."/>
            <person name="Goldberg J."/>
            <person name="Griggs A."/>
            <person name="Gujja S."/>
            <person name="Hansen M."/>
            <person name="Howarth C."/>
            <person name="Imamovic A."/>
            <person name="Larimer J."/>
            <person name="McCowan C."/>
            <person name="Murphy C."/>
            <person name="Neiman D."/>
            <person name="Pearson M."/>
            <person name="Priest M."/>
            <person name="Roberts A."/>
            <person name="Saif S."/>
            <person name="Shea T."/>
            <person name="Sisk P."/>
            <person name="Sykes S."/>
            <person name="Wortman J."/>
            <person name="Nusbaum C."/>
            <person name="Birren B."/>
        </authorList>
    </citation>
    <scope>NUCLEOTIDE SEQUENCE [LARGE SCALE GENOMIC DNA]</scope>
    <source>
        <strain evidence="3 4">ATCC BAA-412</strain>
    </source>
</reference>
<proteinExistence type="predicted"/>
<dbReference type="EMBL" id="AJAT01000018">
    <property type="protein sequence ID" value="EOL41745.1"/>
    <property type="molecule type" value="Genomic_DNA"/>
</dbReference>
<dbReference type="PATRIC" id="fig|1158610.3.peg.3301"/>
<dbReference type="Proteomes" id="UP000013785">
    <property type="component" value="Unassembled WGS sequence"/>
</dbReference>
<dbReference type="RefSeq" id="WP_010769941.1">
    <property type="nucleotide sequence ID" value="NZ_ASWE01000001.1"/>
</dbReference>
<evidence type="ECO:0000256" key="2">
    <source>
        <dbReference type="SAM" id="Phobius"/>
    </source>
</evidence>
<evidence type="ECO:0000313" key="4">
    <source>
        <dbReference type="Proteomes" id="UP000013785"/>
    </source>
</evidence>
<evidence type="ECO:0000256" key="1">
    <source>
        <dbReference type="SAM" id="MobiDB-lite"/>
    </source>
</evidence>
<dbReference type="OrthoDB" id="2194975at2"/>
<feature type="region of interest" description="Disordered" evidence="1">
    <location>
        <begin position="237"/>
        <end position="260"/>
    </location>
</feature>
<feature type="transmembrane region" description="Helical" evidence="2">
    <location>
        <begin position="6"/>
        <end position="24"/>
    </location>
</feature>
<comment type="caution">
    <text evidence="3">The sequence shown here is derived from an EMBL/GenBank/DDBJ whole genome shotgun (WGS) entry which is preliminary data.</text>
</comment>
<sequence>MFITMIISSFLLLGGMGIFVYRYLVYNRLNQIKDAENYDPTFQRKLTYVKQKETEKHVFYLLILAFLLLISLFVGTISTYQLTKASDASQKEIQQLQEEVTRINKTQQIGLNQQDSKGINEIQQSEEVPDVDLNLTSYKWKEVFENKNQSEKNRIEADLSKELKNYFKVDTVNVTLVNNKAMNLFLIGESNAADESEQLLDKVSEFVEQANEVPELDQIRFESDKALKNDDTSILYSRKTNQENFKEQSNNTSKMKEGKG</sequence>
<organism evidence="3 4">
    <name type="scientific">Enterococcus phoeniculicola ATCC BAA-412</name>
    <dbReference type="NCBI Taxonomy" id="1158610"/>
    <lineage>
        <taxon>Bacteria</taxon>
        <taxon>Bacillati</taxon>
        <taxon>Bacillota</taxon>
        <taxon>Bacilli</taxon>
        <taxon>Lactobacillales</taxon>
        <taxon>Enterococcaceae</taxon>
        <taxon>Enterococcus</taxon>
    </lineage>
</organism>
<gene>
    <name evidence="3" type="ORF">UC3_03310</name>
</gene>
<protein>
    <submittedName>
        <fullName evidence="3">Uncharacterized protein</fullName>
    </submittedName>
</protein>
<dbReference type="AlphaFoldDB" id="R3WIL9"/>
<name>R3WIL9_9ENTE</name>
<keyword evidence="4" id="KW-1185">Reference proteome</keyword>
<dbReference type="HOGENOM" id="CLU_093422_0_0_9"/>
<accession>R3WIL9</accession>
<keyword evidence="2" id="KW-0472">Membrane</keyword>
<feature type="transmembrane region" description="Helical" evidence="2">
    <location>
        <begin position="58"/>
        <end position="80"/>
    </location>
</feature>
<keyword evidence="2" id="KW-0812">Transmembrane</keyword>
<keyword evidence="2" id="KW-1133">Transmembrane helix</keyword>